<reference evidence="2 3" key="1">
    <citation type="submission" date="2015-09" db="EMBL/GenBank/DDBJ databases">
        <title>Draft genome sequence of Kouleothrix aurantiaca JCM 19913.</title>
        <authorList>
            <person name="Hemp J."/>
        </authorList>
    </citation>
    <scope>NUCLEOTIDE SEQUENCE [LARGE SCALE GENOMIC DNA]</scope>
    <source>
        <strain evidence="2 3">COM-B</strain>
    </source>
</reference>
<gene>
    <name evidence="2" type="ORF">SE17_21420</name>
</gene>
<sequence>MSSVRTPRALRIVAALAILLLGMSSMLAMGWRYTTTARSATDFATLIRERGLRSHAMPIAQVREKLENGGEAAREVLSGPAQEAYDNRAYPNSFISQAQSQGAARAYRSVDLRAGPLPANLSANLAASTSWKEIGPITPVVAAEATYTGRETLVSGRVTALAASPACSTSSCAVYVGAAGGGIWKSSNGLAAKPSWKPSSNGIPSNAIGTIIVDPTDTSGKTLYAGTGEPNGSSDSEAGVGLFKSTDGGASWAVVPGSVATAKDRAIGYVAIDPTNAKHIYMGTAVARHGSSSVNGGRMTPPDAPPIGLYESTDGGASFTLAFSQPADPVDPGSPNGSDFFSGGVTDLALDPRDPATVYVGLFNYGVWRRSARLDGNTAFHQIFAPLLPDLFGVQIDFGVVAKGDATRVYVGVGSAQTGDDQGNTVEGAGLWRVDDANVPAATLSDGTHNPGWKELSSPTNGTPGFASFDFCSGQCSYDMFVASPPGHPDELWLGGQMQYNELVAFGSPFPRSNGRAVQRSTDAGVSFTDMTDDTRNPPEGMHPDQHAIAFGPEGATFMGSDGGVVRINGAYADGTGVCAERGLSGADLTDCLSWLKVIPKTID</sequence>
<name>A0A0P9DEJ2_9CHLR</name>
<evidence type="ECO:0000256" key="1">
    <source>
        <dbReference type="SAM" id="MobiDB-lite"/>
    </source>
</evidence>
<dbReference type="SUPFAM" id="SSF110296">
    <property type="entry name" value="Oligoxyloglucan reducing end-specific cellobiohydrolase"/>
    <property type="match status" value="1"/>
</dbReference>
<feature type="compositionally biased region" description="Basic and acidic residues" evidence="1">
    <location>
        <begin position="533"/>
        <end position="545"/>
    </location>
</feature>
<keyword evidence="3" id="KW-1185">Reference proteome</keyword>
<dbReference type="EMBL" id="LJCR01000930">
    <property type="protein sequence ID" value="KPV51398.1"/>
    <property type="molecule type" value="Genomic_DNA"/>
</dbReference>
<organism evidence="2 3">
    <name type="scientific">Kouleothrix aurantiaca</name>
    <dbReference type="NCBI Taxonomy" id="186479"/>
    <lineage>
        <taxon>Bacteria</taxon>
        <taxon>Bacillati</taxon>
        <taxon>Chloroflexota</taxon>
        <taxon>Chloroflexia</taxon>
        <taxon>Chloroflexales</taxon>
        <taxon>Roseiflexineae</taxon>
        <taxon>Roseiflexaceae</taxon>
        <taxon>Kouleothrix</taxon>
    </lineage>
</organism>
<evidence type="ECO:0000313" key="3">
    <source>
        <dbReference type="Proteomes" id="UP000050509"/>
    </source>
</evidence>
<evidence type="ECO:0008006" key="4">
    <source>
        <dbReference type="Google" id="ProtNLM"/>
    </source>
</evidence>
<dbReference type="Gene3D" id="2.130.10.10">
    <property type="entry name" value="YVTN repeat-like/Quinoprotein amine dehydrogenase"/>
    <property type="match status" value="2"/>
</dbReference>
<accession>A0A0P9DEJ2</accession>
<dbReference type="InterPro" id="IPR015943">
    <property type="entry name" value="WD40/YVTN_repeat-like_dom_sf"/>
</dbReference>
<dbReference type="Proteomes" id="UP000050509">
    <property type="component" value="Unassembled WGS sequence"/>
</dbReference>
<feature type="non-terminal residue" evidence="2">
    <location>
        <position position="604"/>
    </location>
</feature>
<proteinExistence type="predicted"/>
<evidence type="ECO:0000313" key="2">
    <source>
        <dbReference type="EMBL" id="KPV51398.1"/>
    </source>
</evidence>
<feature type="region of interest" description="Disordered" evidence="1">
    <location>
        <begin position="514"/>
        <end position="545"/>
    </location>
</feature>
<dbReference type="AlphaFoldDB" id="A0A0P9DEJ2"/>
<comment type="caution">
    <text evidence="2">The sequence shown here is derived from an EMBL/GenBank/DDBJ whole genome shotgun (WGS) entry which is preliminary data.</text>
</comment>
<protein>
    <recommendedName>
        <fullName evidence="4">Glycosyl hydrolase</fullName>
    </recommendedName>
</protein>